<feature type="transmembrane region" description="Helical" evidence="1">
    <location>
        <begin position="27"/>
        <end position="48"/>
    </location>
</feature>
<protein>
    <submittedName>
        <fullName evidence="2">Uncharacterized protein</fullName>
    </submittedName>
</protein>
<reference evidence="2 3" key="1">
    <citation type="submission" date="2020-07" db="EMBL/GenBank/DDBJ databases">
        <title>Sequencing the genomes of 1000 actinobacteria strains.</title>
        <authorList>
            <person name="Klenk H.-P."/>
        </authorList>
    </citation>
    <scope>NUCLEOTIDE SEQUENCE [LARGE SCALE GENOMIC DNA]</scope>
    <source>
        <strain evidence="2 3">DSM 26474</strain>
    </source>
</reference>
<keyword evidence="1" id="KW-1133">Transmembrane helix</keyword>
<accession>A0A852SSB7</accession>
<name>A0A852SSB7_9MICO</name>
<evidence type="ECO:0000256" key="1">
    <source>
        <dbReference type="SAM" id="Phobius"/>
    </source>
</evidence>
<proteinExistence type="predicted"/>
<organism evidence="2 3">
    <name type="scientific">Herbiconiux flava</name>
    <dbReference type="NCBI Taxonomy" id="881268"/>
    <lineage>
        <taxon>Bacteria</taxon>
        <taxon>Bacillati</taxon>
        <taxon>Actinomycetota</taxon>
        <taxon>Actinomycetes</taxon>
        <taxon>Micrococcales</taxon>
        <taxon>Microbacteriaceae</taxon>
        <taxon>Herbiconiux</taxon>
    </lineage>
</organism>
<dbReference type="RefSeq" id="WP_179548490.1">
    <property type="nucleotide sequence ID" value="NZ_BSEW01000002.1"/>
</dbReference>
<keyword evidence="1" id="KW-0472">Membrane</keyword>
<keyword evidence="1" id="KW-0812">Transmembrane</keyword>
<evidence type="ECO:0000313" key="2">
    <source>
        <dbReference type="EMBL" id="NYD71570.1"/>
    </source>
</evidence>
<keyword evidence="3" id="KW-1185">Reference proteome</keyword>
<dbReference type="AlphaFoldDB" id="A0A852SSB7"/>
<comment type="caution">
    <text evidence="2">The sequence shown here is derived from an EMBL/GenBank/DDBJ whole genome shotgun (WGS) entry which is preliminary data.</text>
</comment>
<gene>
    <name evidence="2" type="ORF">BJ984_002728</name>
</gene>
<dbReference type="Proteomes" id="UP000549913">
    <property type="component" value="Unassembled WGS sequence"/>
</dbReference>
<dbReference type="EMBL" id="JACCBM010000001">
    <property type="protein sequence ID" value="NYD71570.1"/>
    <property type="molecule type" value="Genomic_DNA"/>
</dbReference>
<sequence length="52" mass="6036">MPDRDPKRDFRRPELSTPWQRLSGHRAFAPTVVVATLLITSVLVYLALQRFL</sequence>
<evidence type="ECO:0000313" key="3">
    <source>
        <dbReference type="Proteomes" id="UP000549913"/>
    </source>
</evidence>